<accession>A0A1H6SKW9</accession>
<feature type="domain" description="Thioesterase" evidence="3">
    <location>
        <begin position="44"/>
        <end position="122"/>
    </location>
</feature>
<dbReference type="CDD" id="cd03443">
    <property type="entry name" value="PaaI_thioesterase"/>
    <property type="match status" value="1"/>
</dbReference>
<dbReference type="Pfam" id="PF03061">
    <property type="entry name" value="4HBT"/>
    <property type="match status" value="1"/>
</dbReference>
<dbReference type="InterPro" id="IPR029069">
    <property type="entry name" value="HotDog_dom_sf"/>
</dbReference>
<dbReference type="InterPro" id="IPR003736">
    <property type="entry name" value="PAAI_dom"/>
</dbReference>
<dbReference type="STRING" id="1227549.SAMN05444007_10239"/>
<reference evidence="4 5" key="1">
    <citation type="submission" date="2016-10" db="EMBL/GenBank/DDBJ databases">
        <authorList>
            <person name="de Groot N.N."/>
        </authorList>
    </citation>
    <scope>NUCLEOTIDE SEQUENCE [LARGE SCALE GENOMIC DNA]</scope>
    <source>
        <strain evidence="4 5">DSM 29340</strain>
    </source>
</reference>
<protein>
    <submittedName>
        <fullName evidence="4">Uncharacterized domain 1-containing protein</fullName>
    </submittedName>
</protein>
<dbReference type="PANTHER" id="PTHR21660">
    <property type="entry name" value="THIOESTERASE SUPERFAMILY MEMBER-RELATED"/>
    <property type="match status" value="1"/>
</dbReference>
<name>A0A1H6SKW9_9RHOB</name>
<dbReference type="InterPro" id="IPR006683">
    <property type="entry name" value="Thioestr_dom"/>
</dbReference>
<dbReference type="Proteomes" id="UP000199379">
    <property type="component" value="Unassembled WGS sequence"/>
</dbReference>
<evidence type="ECO:0000313" key="4">
    <source>
        <dbReference type="EMBL" id="SEI64485.1"/>
    </source>
</evidence>
<dbReference type="AlphaFoldDB" id="A0A1H6SKW9"/>
<keyword evidence="5" id="KW-1185">Reference proteome</keyword>
<dbReference type="EMBL" id="FNYD01000002">
    <property type="protein sequence ID" value="SEI64485.1"/>
    <property type="molecule type" value="Genomic_DNA"/>
</dbReference>
<comment type="similarity">
    <text evidence="1">Belongs to the thioesterase PaaI family.</text>
</comment>
<keyword evidence="2" id="KW-0378">Hydrolase</keyword>
<evidence type="ECO:0000256" key="1">
    <source>
        <dbReference type="ARBA" id="ARBA00008324"/>
    </source>
</evidence>
<sequence length="138" mass="14184">MPGEGPRPARSGCQDHVGYEIERGGENGCARCVLRVGPEHLNRHGILHGGVAAMLLDVACGNTAGAMFDAGDPPLVLTVSLSTQFVAPARAGQVVATGRPAGGGARLAYVTGELRDDRDRLIATAAGVFKRGPKDRAG</sequence>
<dbReference type="Gene3D" id="3.10.129.10">
    <property type="entry name" value="Hotdog Thioesterase"/>
    <property type="match status" value="1"/>
</dbReference>
<dbReference type="InterPro" id="IPR039298">
    <property type="entry name" value="ACOT13"/>
</dbReference>
<dbReference type="PANTHER" id="PTHR21660:SF1">
    <property type="entry name" value="ACYL-COENZYME A THIOESTERASE 13"/>
    <property type="match status" value="1"/>
</dbReference>
<evidence type="ECO:0000313" key="5">
    <source>
        <dbReference type="Proteomes" id="UP000199379"/>
    </source>
</evidence>
<gene>
    <name evidence="4" type="ORF">SAMN05444007_10239</name>
</gene>
<dbReference type="SUPFAM" id="SSF54637">
    <property type="entry name" value="Thioesterase/thiol ester dehydrase-isomerase"/>
    <property type="match status" value="1"/>
</dbReference>
<organism evidence="4 5">
    <name type="scientific">Cribrihabitans marinus</name>
    <dbReference type="NCBI Taxonomy" id="1227549"/>
    <lineage>
        <taxon>Bacteria</taxon>
        <taxon>Pseudomonadati</taxon>
        <taxon>Pseudomonadota</taxon>
        <taxon>Alphaproteobacteria</taxon>
        <taxon>Rhodobacterales</taxon>
        <taxon>Paracoccaceae</taxon>
        <taxon>Cribrihabitans</taxon>
    </lineage>
</organism>
<evidence type="ECO:0000259" key="3">
    <source>
        <dbReference type="Pfam" id="PF03061"/>
    </source>
</evidence>
<proteinExistence type="inferred from homology"/>
<evidence type="ECO:0000256" key="2">
    <source>
        <dbReference type="ARBA" id="ARBA00022801"/>
    </source>
</evidence>
<dbReference type="NCBIfam" id="TIGR00369">
    <property type="entry name" value="unchar_dom_1"/>
    <property type="match status" value="1"/>
</dbReference>
<dbReference type="GO" id="GO:0047617">
    <property type="term" value="F:fatty acyl-CoA hydrolase activity"/>
    <property type="evidence" value="ECO:0007669"/>
    <property type="project" value="InterPro"/>
</dbReference>